<dbReference type="InterPro" id="IPR011049">
    <property type="entry name" value="Serralysin-like_metalloprot_C"/>
</dbReference>
<dbReference type="InterPro" id="IPR001343">
    <property type="entry name" value="Hemolysn_Ca-bd"/>
</dbReference>
<dbReference type="RefSeq" id="WP_051378975.1">
    <property type="nucleotide sequence ID" value="NZ_KI519499.1"/>
</dbReference>
<evidence type="ECO:0000256" key="2">
    <source>
        <dbReference type="ARBA" id="ARBA00022525"/>
    </source>
</evidence>
<dbReference type="Gene3D" id="2.150.10.10">
    <property type="entry name" value="Serralysin-like metalloprotease, C-terminal"/>
    <property type="match status" value="10"/>
</dbReference>
<feature type="compositionally biased region" description="Low complexity" evidence="3">
    <location>
        <begin position="284"/>
        <end position="300"/>
    </location>
</feature>
<dbReference type="GO" id="GO:0005576">
    <property type="term" value="C:extracellular region"/>
    <property type="evidence" value="ECO:0007669"/>
    <property type="project" value="UniProtKB-SubCell"/>
</dbReference>
<evidence type="ECO:0000313" key="5">
    <source>
        <dbReference type="RefSeq" id="WP_051378975.1"/>
    </source>
</evidence>
<reference evidence="5" key="1">
    <citation type="submission" date="2025-08" db="UniProtKB">
        <authorList>
            <consortium name="RefSeq"/>
        </authorList>
    </citation>
    <scope>IDENTIFICATION</scope>
</reference>
<dbReference type="OrthoDB" id="8622300at2"/>
<sequence>MKTLRNESLPFPPADADDGTAARATAMALIGGTDGNDFVFGTEGADTLDGGLGNDTMRGFAGDDRYYVDSVYDQVIEAAGGGTDTVVATSNHTLSDQVENLILAGNDAINGTGNSQANRITGNSAANVLNGGGGADTLEGGAGNDSYVVDSLRDEVIETSGNGDDTVQASLTWRLGNHLENLVLLGANNLSGYGNALDNRITGNVGSNLLDGGAGADTLVGGLGNDTYQVDDAGDVVVEGTNAGIDVVRSSISYTLGNNVEYLVLTGSSAISGTGNALDNRLTGNSGNNSLSGGEGADTLDGGEGADTLTGGGGNDIFLVDDAGDRIVEAAIGGNDTVQSTISLTLSSSAEIENLTLIGSGALDGTGNALDNRITGNAVANALSGLAGNDTLDGGAEADTLAGGTGDDTYVVDNVDDQTIELAGEGRDLVQSSISWTLGTNLEDLTLTGSSAINGIGNALDNRLTGNSGNNLLNGGLGDDTLAGAAGNDIYRVDSAGDEVVELTGGGTDTVRSTLDYTLGVNVENLTLIGNVAVNGTGNALANSITGNANANALSGGDGNDTLDGSAGADTMIGGGGDDTYLVDNRNDVTTEVALGGTADLVKSTISWTLAAEIENLTLTGTSAINGSGNALANLITGNSAFNVLTGGDGNDTLDGGAEGDSLIGGAGNDVYVVDNLYDEVVEADGVDVDRVESSVNWQLGANLENLTLTGSGAINGSGNALDNLIRGNSGANVLDGGAGIDTLEGGAGNDLYVVDSDSDVINELAGGGTDGVESTVSWTLGAELENLVLVGGGRINGTGNALANSISGNLAANLLRGGDGNDTLDGGAGSDTLEGGAGNDTYVIDSTADRLVEAALAGNDTVLSYITKTLALNFENLTLLGSSAINGTGNADANMLIGNSASNRLDGAAGNDTLDGGAGADTLIGGSGDDSYVVDSVRDIVTELAGGGTDTVTSSVTLRLGANLERLTLGGSNAIDGFGNELDNVLTGNGASNVLNGGAGHDTLAGGGGNDFYVVDSTEDSIVELANGGTDTVRSSVNWTLGTDVENLTLVGTADIDGYGNGAANLVIGNSGMNRLFGYEGADTLDGGEGADSMTGGNGDDSYYVDDLGDLTSELPGGGIDTVRSSISWTLGTNVENLLLTGTLAINGSGNELGNFITGNGAGNVLAGGAGNDTLDGGADADTLIGGAGSDAYIVDSAEDTLIELAADTVGTDTVNASVSWRLDDYFEDLVLTGSNAIDGFGNAAANRITGNTAANILNGGAGADTLSGGQGNDTYVVDNSGDQTLEAASAGIDLVKSSLTWTLAANLENLTLTGGSAINGSGNELANVITGNAAANLLSGNAGADTLIGGAGADTLVGGSDSDTYVVSDGDITTESAGGGTADLVLASISWTLASQIENLTLTGSGSINGTGNELDNTLTGNSGTNVLTGLAGNDSYVMDSYDDSIVEAVGGGTDTVRASISWELGSNLENLTLTGSGFIDATGNGADNTITGNTGNNIIDGRGGSDLLTGGGGNDVFVFSTAPLAGVTDTVTDFVSGSVTGYDRLRLDQPGIRVGNGDGTVDGAILVDSAPSGSARFAVGAEFVVFGANISGTITSTNAAAMIGSATSAFATGDTRVFAVDNGSSSSLFLFTSSGDDAAVSASELTLIANLTGTAGLATGDLLFGL</sequence>
<dbReference type="GO" id="GO:0005509">
    <property type="term" value="F:calcium ion binding"/>
    <property type="evidence" value="ECO:0007669"/>
    <property type="project" value="InterPro"/>
</dbReference>
<name>A0A8B6X960_9BURK</name>
<dbReference type="SUPFAM" id="SSF51120">
    <property type="entry name" value="beta-Roll"/>
    <property type="match status" value="11"/>
</dbReference>
<comment type="subcellular location">
    <subcellularLocation>
        <location evidence="1">Secreted</location>
    </subcellularLocation>
</comment>
<evidence type="ECO:0000256" key="3">
    <source>
        <dbReference type="SAM" id="MobiDB-lite"/>
    </source>
</evidence>
<proteinExistence type="predicted"/>
<organism evidence="4 5">
    <name type="scientific">Derxia gummosa DSM 723</name>
    <dbReference type="NCBI Taxonomy" id="1121388"/>
    <lineage>
        <taxon>Bacteria</taxon>
        <taxon>Pseudomonadati</taxon>
        <taxon>Pseudomonadota</taxon>
        <taxon>Betaproteobacteria</taxon>
        <taxon>Burkholderiales</taxon>
        <taxon>Alcaligenaceae</taxon>
        <taxon>Derxia</taxon>
    </lineage>
</organism>
<dbReference type="PRINTS" id="PR00313">
    <property type="entry name" value="CABNDNGRPT"/>
</dbReference>
<evidence type="ECO:0000313" key="4">
    <source>
        <dbReference type="Proteomes" id="UP000675920"/>
    </source>
</evidence>
<dbReference type="PROSITE" id="PS00330">
    <property type="entry name" value="HEMOLYSIN_CALCIUM"/>
    <property type="match status" value="4"/>
</dbReference>
<feature type="region of interest" description="Disordered" evidence="3">
    <location>
        <begin position="284"/>
        <end position="306"/>
    </location>
</feature>
<dbReference type="PANTHER" id="PTHR38340:SF1">
    <property type="entry name" value="S-LAYER PROTEIN"/>
    <property type="match status" value="1"/>
</dbReference>
<keyword evidence="4" id="KW-1185">Reference proteome</keyword>
<keyword evidence="2" id="KW-0964">Secreted</keyword>
<protein>
    <submittedName>
        <fullName evidence="5">Beta strand repeat-containing protein</fullName>
    </submittedName>
</protein>
<accession>A0A8B6X960</accession>
<dbReference type="Proteomes" id="UP000675920">
    <property type="component" value="Unplaced"/>
</dbReference>
<dbReference type="Pfam" id="PF00353">
    <property type="entry name" value="HemolysinCabind"/>
    <property type="match status" value="18"/>
</dbReference>
<dbReference type="InterPro" id="IPR018511">
    <property type="entry name" value="Hemolysin-typ_Ca-bd_CS"/>
</dbReference>
<dbReference type="PANTHER" id="PTHR38340">
    <property type="entry name" value="S-LAYER PROTEIN"/>
    <property type="match status" value="1"/>
</dbReference>
<dbReference type="InterPro" id="IPR050557">
    <property type="entry name" value="RTX_toxin/Mannuronan_C5-epim"/>
</dbReference>
<evidence type="ECO:0000256" key="1">
    <source>
        <dbReference type="ARBA" id="ARBA00004613"/>
    </source>
</evidence>